<feature type="transmembrane region" description="Helical" evidence="1">
    <location>
        <begin position="162"/>
        <end position="186"/>
    </location>
</feature>
<dbReference type="InterPro" id="IPR054288">
    <property type="entry name" value="DUF7024"/>
</dbReference>
<protein>
    <recommendedName>
        <fullName evidence="2">DUF7024 domain-containing protein</fullName>
    </recommendedName>
</protein>
<keyword evidence="1" id="KW-0472">Membrane</keyword>
<keyword evidence="1" id="KW-1133">Transmembrane helix</keyword>
<organism evidence="3 4">
    <name type="scientific">Venatoribacter cucullus</name>
    <dbReference type="NCBI Taxonomy" id="2661630"/>
    <lineage>
        <taxon>Bacteria</taxon>
        <taxon>Pseudomonadati</taxon>
        <taxon>Pseudomonadota</taxon>
        <taxon>Gammaproteobacteria</taxon>
        <taxon>Oceanospirillales</taxon>
        <taxon>Oceanospirillaceae</taxon>
        <taxon>Venatoribacter</taxon>
    </lineage>
</organism>
<feature type="transmembrane region" description="Helical" evidence="1">
    <location>
        <begin position="439"/>
        <end position="458"/>
    </location>
</feature>
<feature type="transmembrane region" description="Helical" evidence="1">
    <location>
        <begin position="263"/>
        <end position="286"/>
    </location>
</feature>
<dbReference type="AlphaFoldDB" id="A0A9X7UV95"/>
<dbReference type="Pfam" id="PF22895">
    <property type="entry name" value="DUF7024"/>
    <property type="match status" value="1"/>
</dbReference>
<name>A0A9X7UV95_9GAMM</name>
<feature type="transmembrane region" description="Helical" evidence="1">
    <location>
        <begin position="340"/>
        <end position="359"/>
    </location>
</feature>
<sequence>MIALVYNNKNLLILFGLAFFVFFLLLFKSLGLYPVVMADEYTYSKLSRLMDVGDSFIPGYLFLSVYRATDLCGDAFLSCARLFNVFFYVSSLPFIYMIARRVTGGRTSLLLCVLVLLSPVSSYTAYFMPESFYFLSFWVFAWFILSLDAASPLYSWMMASSLFVLTSFIKPHSFFFLPAVVCYIGYVFHVGDKFFSRYFIKVLAIFLGTVFFLKFGVGYLFAGKQGITIFGSFYGSMAESSGMDFDKVVNLIKLVLVSLGGHFLSISYIYAIPFIIAVYVVLVSLFRRDYAVRADKRSQYYGRLAFLSLFVILNLIFVVAIFTASIANTSIYETPYRLHLRYYNFALPMFYIVVAGFYSVSESLKSDIFRVFSGVVFLCIFIFAVYAQFNPYINSIIDNPEIGGILSRNKSGLFYFFSFFVFWCFIIFIFKSANLASRYYVYFVLPIFVASTLGGVTYQLRARMTPDMYDDAGYFTNSYLSSDSISKLLLVGSEPGALFRTLYHLDTPVPEGMMLRFLDKGAYFDLKTVPEDKDWVLVVGDHKISGSDYKTIIMNGFTLIRIREDIRIDFSSGDFSFFLDSVRGLSSVEPWGRWSDSASIELIFSDPLPDDFDVIFKANAYGPNFNSEFKMVVGDEEVPFSIVENGQVIKLSFKNKNKVNLLTVVIPFPTSPKELGKSSDDRKLGIGLVEMMISPNN</sequence>
<dbReference type="KEGG" id="vcw:GJQ55_04045"/>
<keyword evidence="4" id="KW-1185">Reference proteome</keyword>
<evidence type="ECO:0000313" key="4">
    <source>
        <dbReference type="Proteomes" id="UP000596074"/>
    </source>
</evidence>
<feature type="transmembrane region" description="Helical" evidence="1">
    <location>
        <begin position="108"/>
        <end position="126"/>
    </location>
</feature>
<accession>A0A9X7UV95</accession>
<feature type="domain" description="DUF7024" evidence="2">
    <location>
        <begin position="573"/>
        <end position="694"/>
    </location>
</feature>
<feature type="transmembrane region" description="Helical" evidence="1">
    <location>
        <begin position="306"/>
        <end position="328"/>
    </location>
</feature>
<evidence type="ECO:0000313" key="3">
    <source>
        <dbReference type="EMBL" id="QQD23707.1"/>
    </source>
</evidence>
<gene>
    <name evidence="3" type="ORF">GJQ55_04045</name>
</gene>
<dbReference type="EMBL" id="CP046056">
    <property type="protein sequence ID" value="QQD23707.1"/>
    <property type="molecule type" value="Genomic_DNA"/>
</dbReference>
<reference evidence="3 4" key="1">
    <citation type="submission" date="2019-11" db="EMBL/GenBank/DDBJ databases">
        <title>Venatorbacter sp. nov. a predator of Campylobacter and other Gram-negative bacteria.</title>
        <authorList>
            <person name="Saeedi A."/>
            <person name="Cummings N.J."/>
            <person name="Connerton I.F."/>
            <person name="Connerton P.L."/>
        </authorList>
    </citation>
    <scope>NUCLEOTIDE SEQUENCE [LARGE SCALE GENOMIC DNA]</scope>
    <source>
        <strain evidence="3">XL5</strain>
    </source>
</reference>
<dbReference type="RefSeq" id="WP_228346241.1">
    <property type="nucleotide sequence ID" value="NZ_CP046056.1"/>
</dbReference>
<evidence type="ECO:0000256" key="1">
    <source>
        <dbReference type="SAM" id="Phobius"/>
    </source>
</evidence>
<feature type="transmembrane region" description="Helical" evidence="1">
    <location>
        <begin position="198"/>
        <end position="222"/>
    </location>
</feature>
<feature type="transmembrane region" description="Helical" evidence="1">
    <location>
        <begin position="132"/>
        <end position="150"/>
    </location>
</feature>
<dbReference type="Proteomes" id="UP000596074">
    <property type="component" value="Chromosome"/>
</dbReference>
<feature type="transmembrane region" description="Helical" evidence="1">
    <location>
        <begin position="371"/>
        <end position="393"/>
    </location>
</feature>
<feature type="transmembrane region" description="Helical" evidence="1">
    <location>
        <begin position="75"/>
        <end position="96"/>
    </location>
</feature>
<keyword evidence="1" id="KW-0812">Transmembrane</keyword>
<feature type="transmembrane region" description="Helical" evidence="1">
    <location>
        <begin position="413"/>
        <end position="433"/>
    </location>
</feature>
<evidence type="ECO:0000259" key="2">
    <source>
        <dbReference type="Pfam" id="PF22895"/>
    </source>
</evidence>
<proteinExistence type="predicted"/>